<dbReference type="Pfam" id="PF01926">
    <property type="entry name" value="MMR_HSR1"/>
    <property type="match status" value="1"/>
</dbReference>
<comment type="cofactor">
    <cofactor evidence="8">
        <name>Mg(2+)</name>
        <dbReference type="ChEBI" id="CHEBI:18420"/>
    </cofactor>
</comment>
<dbReference type="AlphaFoldDB" id="C4GBV6"/>
<protein>
    <recommendedName>
        <fullName evidence="6">GTPase HflX</fullName>
    </recommendedName>
    <alternativeName>
        <fullName evidence="6">GTP-binding protein HflX</fullName>
    </alternativeName>
</protein>
<dbReference type="InterPro" id="IPR042108">
    <property type="entry name" value="GTPase_HflX_N_sf"/>
</dbReference>
<dbReference type="Gene3D" id="3.40.50.300">
    <property type="entry name" value="P-loop containing nucleotide triphosphate hydrolases"/>
    <property type="match status" value="1"/>
</dbReference>
<dbReference type="InterPro" id="IPR032305">
    <property type="entry name" value="GTP-bd_M"/>
</dbReference>
<feature type="binding site" evidence="7">
    <location>
        <begin position="372"/>
        <end position="374"/>
    </location>
    <ligand>
        <name>GTP</name>
        <dbReference type="ChEBI" id="CHEBI:37565"/>
    </ligand>
</feature>
<dbReference type="STRING" id="626523.GCWU000342_01409"/>
<sequence length="444" mass="49858">MILDTDSRVDRDRFDLDMEEENKLNQPLLEHNQRIKEQAESFLLVSVCTEDESKTQLLLDELEELLHTAGGQSVGRITQKQDAPNTASYLGRGKIEEIRGYLEMTGADGIICDDELTPAQMRNLAMALDCKVMDRTILILDIFASHAASAEGKIQVELAQLRYRATHLTGMGLSMSRLGGGIGTRGPGESRLEIDRRRIRSRIGRLKAMSQEAAAHRQLTREHRKRQQMPVAAIVGYTNAGKSTLLNALTGAGVLAQDILFATLDTTTRIVDLGGSETMLLTDTVGFIRKLPHGLIDAFRSTLEEAKYADYIIQLVDASDPDMEERMHVVRQTLDELGVKNKKILTLFNKCDRLEEDLSLHDFRADKSLCISARTGMGLHEVRQALADFLREDRVLVERVLDYQKMQLLARIHERGQVLEESYEEDGIHIKAYVPLAVYGILDD</sequence>
<evidence type="ECO:0000256" key="4">
    <source>
        <dbReference type="ARBA" id="ARBA00022842"/>
    </source>
</evidence>
<keyword evidence="11" id="KW-1185">Reference proteome</keyword>
<comment type="function">
    <text evidence="6">GTPase that associates with the 50S ribosomal subunit and may have a role during protein synthesis or ribosome biogenesis.</text>
</comment>
<keyword evidence="1 6" id="KW-0963">Cytoplasm</keyword>
<dbReference type="InterPro" id="IPR006073">
    <property type="entry name" value="GTP-bd"/>
</dbReference>
<keyword evidence="5 6" id="KW-0342">GTP-binding</keyword>
<dbReference type="Pfam" id="PF13167">
    <property type="entry name" value="GTP-bdg_N"/>
    <property type="match status" value="1"/>
</dbReference>
<dbReference type="GO" id="GO:0046872">
    <property type="term" value="F:metal ion binding"/>
    <property type="evidence" value="ECO:0007669"/>
    <property type="project" value="UniProtKB-KW"/>
</dbReference>
<dbReference type="PRINTS" id="PR00326">
    <property type="entry name" value="GTP1OBG"/>
</dbReference>
<dbReference type="PANTHER" id="PTHR10229">
    <property type="entry name" value="GTP-BINDING PROTEIN HFLX"/>
    <property type="match status" value="1"/>
</dbReference>
<evidence type="ECO:0000256" key="1">
    <source>
        <dbReference type="ARBA" id="ARBA00022490"/>
    </source>
</evidence>
<keyword evidence="2 8" id="KW-0479">Metal-binding</keyword>
<dbReference type="Pfam" id="PF16360">
    <property type="entry name" value="GTP-bdg_M"/>
    <property type="match status" value="1"/>
</dbReference>
<evidence type="ECO:0000313" key="11">
    <source>
        <dbReference type="Proteomes" id="UP000003494"/>
    </source>
</evidence>
<comment type="similarity">
    <text evidence="6">Belongs to the TRAFAC class OBG-HflX-like GTPase superfamily. HflX GTPase family.</text>
</comment>
<feature type="binding site" evidence="8">
    <location>
        <position position="243"/>
    </location>
    <ligand>
        <name>Mg(2+)</name>
        <dbReference type="ChEBI" id="CHEBI:18420"/>
    </ligand>
</feature>
<dbReference type="EMBL" id="ACIP02000002">
    <property type="protein sequence ID" value="EEP28599.1"/>
    <property type="molecule type" value="Genomic_DNA"/>
</dbReference>
<feature type="binding site" evidence="7">
    <location>
        <begin position="261"/>
        <end position="265"/>
    </location>
    <ligand>
        <name>GTP</name>
        <dbReference type="ChEBI" id="CHEBI:37565"/>
    </ligand>
</feature>
<dbReference type="Gene3D" id="3.40.50.11060">
    <property type="entry name" value="GTPase HflX, N-terminal domain"/>
    <property type="match status" value="1"/>
</dbReference>
<dbReference type="Proteomes" id="UP000003494">
    <property type="component" value="Unassembled WGS sequence"/>
</dbReference>
<dbReference type="HAMAP" id="MF_00900">
    <property type="entry name" value="GTPase_HflX"/>
    <property type="match status" value="1"/>
</dbReference>
<dbReference type="Gene3D" id="6.10.250.2860">
    <property type="match status" value="1"/>
</dbReference>
<dbReference type="GO" id="GO:0005525">
    <property type="term" value="F:GTP binding"/>
    <property type="evidence" value="ECO:0007669"/>
    <property type="project" value="UniProtKB-UniRule"/>
</dbReference>
<feature type="binding site" evidence="7">
    <location>
        <begin position="349"/>
        <end position="352"/>
    </location>
    <ligand>
        <name>GTP</name>
        <dbReference type="ChEBI" id="CHEBI:37565"/>
    </ligand>
</feature>
<dbReference type="SUPFAM" id="SSF52540">
    <property type="entry name" value="P-loop containing nucleoside triphosphate hydrolases"/>
    <property type="match status" value="1"/>
</dbReference>
<dbReference type="PANTHER" id="PTHR10229:SF0">
    <property type="entry name" value="GTP-BINDING PROTEIN 6-RELATED"/>
    <property type="match status" value="1"/>
</dbReference>
<feature type="binding site" evidence="7">
    <location>
        <begin position="236"/>
        <end position="243"/>
    </location>
    <ligand>
        <name>GTP</name>
        <dbReference type="ChEBI" id="CHEBI:37565"/>
    </ligand>
</feature>
<evidence type="ECO:0000256" key="6">
    <source>
        <dbReference type="HAMAP-Rule" id="MF_00900"/>
    </source>
</evidence>
<comment type="subcellular location">
    <subcellularLocation>
        <location evidence="6">Cytoplasm</location>
    </subcellularLocation>
    <text evidence="6">May associate with membranes.</text>
</comment>
<name>C4GBV6_9FIRM</name>
<dbReference type="InterPro" id="IPR016496">
    <property type="entry name" value="GTPase_HflX"/>
</dbReference>
<organism evidence="10 11">
    <name type="scientific">Shuttleworthella satelles DSM 14600</name>
    <dbReference type="NCBI Taxonomy" id="626523"/>
    <lineage>
        <taxon>Bacteria</taxon>
        <taxon>Bacillati</taxon>
        <taxon>Bacillota</taxon>
        <taxon>Clostridia</taxon>
        <taxon>Lachnospirales</taxon>
        <taxon>Lachnospiraceae</taxon>
        <taxon>Shuttleworthella</taxon>
    </lineage>
</organism>
<evidence type="ECO:0000256" key="3">
    <source>
        <dbReference type="ARBA" id="ARBA00022741"/>
    </source>
</evidence>
<dbReference type="InterPro" id="IPR025121">
    <property type="entry name" value="GTPase_HflX_N"/>
</dbReference>
<feature type="domain" description="Hflx-type G" evidence="9">
    <location>
        <begin position="230"/>
        <end position="394"/>
    </location>
</feature>
<evidence type="ECO:0000313" key="10">
    <source>
        <dbReference type="EMBL" id="EEP28599.1"/>
    </source>
</evidence>
<dbReference type="NCBIfam" id="TIGR03156">
    <property type="entry name" value="GTP_HflX"/>
    <property type="match status" value="1"/>
</dbReference>
<dbReference type="PROSITE" id="PS51705">
    <property type="entry name" value="G_HFLX"/>
    <property type="match status" value="1"/>
</dbReference>
<accession>C4GBV6</accession>
<keyword evidence="3 6" id="KW-0547">Nucleotide-binding</keyword>
<evidence type="ECO:0000256" key="8">
    <source>
        <dbReference type="PIRSR" id="PIRSR006809-2"/>
    </source>
</evidence>
<evidence type="ECO:0000256" key="2">
    <source>
        <dbReference type="ARBA" id="ARBA00022723"/>
    </source>
</evidence>
<dbReference type="FunFam" id="3.40.50.11060:FF:000001">
    <property type="entry name" value="GTPase HflX"/>
    <property type="match status" value="1"/>
</dbReference>
<feature type="binding site" evidence="7">
    <location>
        <begin position="283"/>
        <end position="286"/>
    </location>
    <ligand>
        <name>GTP</name>
        <dbReference type="ChEBI" id="CHEBI:37565"/>
    </ligand>
</feature>
<proteinExistence type="inferred from homology"/>
<gene>
    <name evidence="6 10" type="primary">hflX</name>
    <name evidence="10" type="ORF">GCWU000342_01409</name>
</gene>
<dbReference type="GO" id="GO:0005737">
    <property type="term" value="C:cytoplasm"/>
    <property type="evidence" value="ECO:0007669"/>
    <property type="project" value="UniProtKB-SubCell"/>
</dbReference>
<dbReference type="HOGENOM" id="CLU_019597_1_0_9"/>
<evidence type="ECO:0000256" key="7">
    <source>
        <dbReference type="PIRSR" id="PIRSR006809-1"/>
    </source>
</evidence>
<dbReference type="PIRSF" id="PIRSF006809">
    <property type="entry name" value="GTP-binding_hflX_prd"/>
    <property type="match status" value="1"/>
</dbReference>
<evidence type="ECO:0000259" key="9">
    <source>
        <dbReference type="PROSITE" id="PS51705"/>
    </source>
</evidence>
<comment type="subunit">
    <text evidence="6">Monomer. Associates with the 50S ribosomal subunit.</text>
</comment>
<keyword evidence="4 8" id="KW-0460">Magnesium</keyword>
<comment type="caution">
    <text evidence="10">The sequence shown here is derived from an EMBL/GenBank/DDBJ whole genome shotgun (WGS) entry which is preliminary data.</text>
</comment>
<dbReference type="CDD" id="cd01878">
    <property type="entry name" value="HflX"/>
    <property type="match status" value="1"/>
</dbReference>
<dbReference type="InterPro" id="IPR027417">
    <property type="entry name" value="P-loop_NTPase"/>
</dbReference>
<dbReference type="InterPro" id="IPR030394">
    <property type="entry name" value="G_HFLX_dom"/>
</dbReference>
<reference evidence="10" key="1">
    <citation type="submission" date="2009-04" db="EMBL/GenBank/DDBJ databases">
        <authorList>
            <person name="Weinstock G."/>
            <person name="Sodergren E."/>
            <person name="Clifton S."/>
            <person name="Fulton L."/>
            <person name="Fulton B."/>
            <person name="Courtney L."/>
            <person name="Fronick C."/>
            <person name="Harrison M."/>
            <person name="Strong C."/>
            <person name="Farmer C."/>
            <person name="Delahaunty K."/>
            <person name="Markovic C."/>
            <person name="Hall O."/>
            <person name="Minx P."/>
            <person name="Tomlinson C."/>
            <person name="Mitreva M."/>
            <person name="Nelson J."/>
            <person name="Hou S."/>
            <person name="Wollam A."/>
            <person name="Pepin K.H."/>
            <person name="Johnson M."/>
            <person name="Bhonagiri V."/>
            <person name="Nash W.E."/>
            <person name="Warren W."/>
            <person name="Chinwalla A."/>
            <person name="Mardis E.R."/>
            <person name="Wilson R.K."/>
        </authorList>
    </citation>
    <scope>NUCLEOTIDE SEQUENCE [LARGE SCALE GENOMIC DNA]</scope>
    <source>
        <strain evidence="10">DSM 14600</strain>
    </source>
</reference>
<evidence type="ECO:0000256" key="5">
    <source>
        <dbReference type="ARBA" id="ARBA00023134"/>
    </source>
</evidence>
<dbReference type="GO" id="GO:0003924">
    <property type="term" value="F:GTPase activity"/>
    <property type="evidence" value="ECO:0007669"/>
    <property type="project" value="UniProtKB-UniRule"/>
</dbReference>
<dbReference type="eggNOG" id="COG2262">
    <property type="taxonomic scope" value="Bacteria"/>
</dbReference>
<feature type="binding site" evidence="8">
    <location>
        <position position="263"/>
    </location>
    <ligand>
        <name>Mg(2+)</name>
        <dbReference type="ChEBI" id="CHEBI:18420"/>
    </ligand>
</feature>
<dbReference type="GO" id="GO:0043022">
    <property type="term" value="F:ribosome binding"/>
    <property type="evidence" value="ECO:0007669"/>
    <property type="project" value="TreeGrafter"/>
</dbReference>